<name>A0ABS5U5L2_9BACT</name>
<dbReference type="RefSeq" id="WP_214296657.1">
    <property type="nucleotide sequence ID" value="NZ_JAHDYS010000003.1"/>
</dbReference>
<dbReference type="InterPro" id="IPR003838">
    <property type="entry name" value="ABC3_permease_C"/>
</dbReference>
<evidence type="ECO:0000256" key="1">
    <source>
        <dbReference type="ARBA" id="ARBA00004651"/>
    </source>
</evidence>
<keyword evidence="3" id="KW-1003">Cell membrane</keyword>
<feature type="transmembrane region" description="Helical" evidence="7">
    <location>
        <begin position="297"/>
        <end position="323"/>
    </location>
</feature>
<comment type="subcellular location">
    <subcellularLocation>
        <location evidence="1">Cell membrane</location>
        <topology evidence="1">Multi-pass membrane protein</topology>
    </subcellularLocation>
</comment>
<proteinExistence type="inferred from homology"/>
<feature type="transmembrane region" description="Helical" evidence="7">
    <location>
        <begin position="238"/>
        <end position="257"/>
    </location>
</feature>
<feature type="transmembrane region" description="Helical" evidence="7">
    <location>
        <begin position="335"/>
        <end position="357"/>
    </location>
</feature>
<evidence type="ECO:0000256" key="2">
    <source>
        <dbReference type="ARBA" id="ARBA00005236"/>
    </source>
</evidence>
<evidence type="ECO:0000256" key="5">
    <source>
        <dbReference type="ARBA" id="ARBA00022989"/>
    </source>
</evidence>
<evidence type="ECO:0000256" key="6">
    <source>
        <dbReference type="ARBA" id="ARBA00023136"/>
    </source>
</evidence>
<keyword evidence="10" id="KW-1185">Reference proteome</keyword>
<organism evidence="9 10">
    <name type="scientific">Pelotalea chapellei</name>
    <dbReference type="NCBI Taxonomy" id="44671"/>
    <lineage>
        <taxon>Bacteria</taxon>
        <taxon>Pseudomonadati</taxon>
        <taxon>Thermodesulfobacteriota</taxon>
        <taxon>Desulfuromonadia</taxon>
        <taxon>Geobacterales</taxon>
        <taxon>Geobacteraceae</taxon>
        <taxon>Pelotalea</taxon>
    </lineage>
</organism>
<evidence type="ECO:0000259" key="8">
    <source>
        <dbReference type="Pfam" id="PF02687"/>
    </source>
</evidence>
<reference evidence="9 10" key="1">
    <citation type="submission" date="2021-05" db="EMBL/GenBank/DDBJ databases">
        <title>The draft genome of Geobacter chapellei DSM 13688.</title>
        <authorList>
            <person name="Xu Z."/>
            <person name="Masuda Y."/>
            <person name="Itoh H."/>
            <person name="Senoo K."/>
        </authorList>
    </citation>
    <scope>NUCLEOTIDE SEQUENCE [LARGE SCALE GENOMIC DNA]</scope>
    <source>
        <strain evidence="9 10">DSM 13688</strain>
    </source>
</reference>
<dbReference type="Proteomes" id="UP000784128">
    <property type="component" value="Unassembled WGS sequence"/>
</dbReference>
<dbReference type="PANTHER" id="PTHR30489:SF0">
    <property type="entry name" value="LIPOPROTEIN-RELEASING SYSTEM TRANSMEMBRANE PROTEIN LOLE"/>
    <property type="match status" value="1"/>
</dbReference>
<protein>
    <submittedName>
        <fullName evidence="9">FtsX-like permease family protein</fullName>
    </submittedName>
</protein>
<comment type="similarity">
    <text evidence="2">Belongs to the ABC-4 integral membrane protein family. LolC/E subfamily.</text>
</comment>
<feature type="domain" description="ABC3 transporter permease C-terminal" evidence="8">
    <location>
        <begin position="243"/>
        <end position="371"/>
    </location>
</feature>
<keyword evidence="4 7" id="KW-0812">Transmembrane</keyword>
<gene>
    <name evidence="9" type="ORF">KJB30_04040</name>
</gene>
<dbReference type="EMBL" id="JAHDYS010000003">
    <property type="protein sequence ID" value="MBT1070943.1"/>
    <property type="molecule type" value="Genomic_DNA"/>
</dbReference>
<dbReference type="PANTHER" id="PTHR30489">
    <property type="entry name" value="LIPOPROTEIN-RELEASING SYSTEM TRANSMEMBRANE PROTEIN LOLE"/>
    <property type="match status" value="1"/>
</dbReference>
<keyword evidence="6 7" id="KW-0472">Membrane</keyword>
<dbReference type="Pfam" id="PF02687">
    <property type="entry name" value="FtsX"/>
    <property type="match status" value="1"/>
</dbReference>
<evidence type="ECO:0000256" key="3">
    <source>
        <dbReference type="ARBA" id="ARBA00022475"/>
    </source>
</evidence>
<feature type="transmembrane region" description="Helical" evidence="7">
    <location>
        <begin position="26"/>
        <end position="49"/>
    </location>
</feature>
<evidence type="ECO:0000256" key="7">
    <source>
        <dbReference type="SAM" id="Phobius"/>
    </source>
</evidence>
<accession>A0ABS5U5L2</accession>
<dbReference type="InterPro" id="IPR051447">
    <property type="entry name" value="Lipoprotein-release_system"/>
</dbReference>
<keyword evidence="5 7" id="KW-1133">Transmembrane helix</keyword>
<evidence type="ECO:0000313" key="9">
    <source>
        <dbReference type="EMBL" id="MBT1070943.1"/>
    </source>
</evidence>
<comment type="caution">
    <text evidence="9">The sequence shown here is derived from an EMBL/GenBank/DDBJ whole genome shotgun (WGS) entry which is preliminary data.</text>
</comment>
<evidence type="ECO:0000313" key="10">
    <source>
        <dbReference type="Proteomes" id="UP000784128"/>
    </source>
</evidence>
<sequence>MAAIEHHRHILDFTLSSLLRRKGKNAALLSVYTLIIFILASVLFFTHALKREAALVLKEAPEIIVQRTLTGRYQPIPTAWGDKIREINGVISVRPRLWGYQYDNVYQANYTLTVPAGNPPEPGSIDIGSGISRMRAAHPDDIIAFTGHDGLPRTFIIRNILDNESQLLTSDLIVLSEKDYRDFSGIPAEQATDLALRVRNPREYTTIAEKITQMYPETRPIVRTEIQRTYDAVFGWRSGLLIVIFSAAALAFVIFAWDKATGLSAEERREIGILKAVGWETSDILLMKFWEGTVVSLTSFLVGTILAYVHVFLTSAALFAPVLKGWSTLYPTFRLTPFIDFGQMATLFFLTVVPYTVTTIVPSWRAATIDPDAVMR</sequence>
<evidence type="ECO:0000256" key="4">
    <source>
        <dbReference type="ARBA" id="ARBA00022692"/>
    </source>
</evidence>